<dbReference type="AlphaFoldDB" id="A0AAE3KJA9"/>
<protein>
    <submittedName>
        <fullName evidence="1">Uncharacterized protein</fullName>
    </submittedName>
</protein>
<gene>
    <name evidence="1" type="ORF">LX83_005725</name>
</gene>
<comment type="caution">
    <text evidence="1">The sequence shown here is derived from an EMBL/GenBank/DDBJ whole genome shotgun (WGS) entry which is preliminary data.</text>
</comment>
<proteinExistence type="predicted"/>
<dbReference type="EMBL" id="JAMTCK010000015">
    <property type="protein sequence ID" value="MCP2168847.1"/>
    <property type="molecule type" value="Genomic_DNA"/>
</dbReference>
<dbReference type="RefSeq" id="WP_253777031.1">
    <property type="nucleotide sequence ID" value="NZ_JAMTCK010000015.1"/>
</dbReference>
<evidence type="ECO:0000313" key="1">
    <source>
        <dbReference type="EMBL" id="MCP2168847.1"/>
    </source>
</evidence>
<evidence type="ECO:0000313" key="2">
    <source>
        <dbReference type="Proteomes" id="UP001206128"/>
    </source>
</evidence>
<dbReference type="Proteomes" id="UP001206128">
    <property type="component" value="Unassembled WGS sequence"/>
</dbReference>
<reference evidence="1" key="1">
    <citation type="submission" date="2022-06" db="EMBL/GenBank/DDBJ databases">
        <title>Genomic Encyclopedia of Archaeal and Bacterial Type Strains, Phase II (KMG-II): from individual species to whole genera.</title>
        <authorList>
            <person name="Goeker M."/>
        </authorList>
    </citation>
    <scope>NUCLEOTIDE SEQUENCE</scope>
    <source>
        <strain evidence="1">DSM 43935</strain>
    </source>
</reference>
<sequence>MTGGVDLAEILVHARRAYGDLQNPDYGFFVDPPRDRSCFDWLWALLGVRTDPEDADAETPALPPWCVAIDQLRSFLRAEDWTGPDDVSYAYTLTTPRPGGGTWLLWLSGVGPFALLIYVPPDRELAERAHVRTGPWPGNPPEAARVFAILRDAGVTLLRAADVEATVAEFRPWHGEVPASVFTVLFSEDELPWRHANF</sequence>
<organism evidence="1 2">
    <name type="scientific">Goodfellowiella coeruleoviolacea</name>
    <dbReference type="NCBI Taxonomy" id="334858"/>
    <lineage>
        <taxon>Bacteria</taxon>
        <taxon>Bacillati</taxon>
        <taxon>Actinomycetota</taxon>
        <taxon>Actinomycetes</taxon>
        <taxon>Pseudonocardiales</taxon>
        <taxon>Pseudonocardiaceae</taxon>
        <taxon>Goodfellowiella</taxon>
    </lineage>
</organism>
<keyword evidence="2" id="KW-1185">Reference proteome</keyword>
<accession>A0AAE3KJA9</accession>
<name>A0AAE3KJA9_9PSEU</name>